<evidence type="ECO:0000256" key="1">
    <source>
        <dbReference type="ARBA" id="ARBA00022729"/>
    </source>
</evidence>
<evidence type="ECO:0000313" key="4">
    <source>
        <dbReference type="EMBL" id="MQA39266.1"/>
    </source>
</evidence>
<accession>A0A6A7N2N6</accession>
<evidence type="ECO:0000313" key="5">
    <source>
        <dbReference type="Proteomes" id="UP000440498"/>
    </source>
</evidence>
<dbReference type="InterPro" id="IPR032812">
    <property type="entry name" value="SbsA_Ig"/>
</dbReference>
<feature type="domain" description="SbsA Ig-like" evidence="2">
    <location>
        <begin position="814"/>
        <end position="921"/>
    </location>
</feature>
<dbReference type="Pfam" id="PF13946">
    <property type="entry name" value="DUF4214"/>
    <property type="match status" value="1"/>
</dbReference>
<dbReference type="Proteomes" id="UP000440498">
    <property type="component" value="Unassembled WGS sequence"/>
</dbReference>
<dbReference type="Pfam" id="PF13205">
    <property type="entry name" value="Big_5"/>
    <property type="match status" value="1"/>
</dbReference>
<gene>
    <name evidence="4" type="ORF">GEV02_14015</name>
</gene>
<reference evidence="4 5" key="1">
    <citation type="submission" date="2019-10" db="EMBL/GenBank/DDBJ databases">
        <title>Two novel species isolated from a subtropical stream in China.</title>
        <authorList>
            <person name="Lu H."/>
        </authorList>
    </citation>
    <scope>NUCLEOTIDE SEQUENCE [LARGE SCALE GENOMIC DNA]</scope>
    <source>
        <strain evidence="4 5">FT29W</strain>
    </source>
</reference>
<organism evidence="4 5">
    <name type="scientific">Rugamonas aquatica</name>
    <dbReference type="NCBI Taxonomy" id="2743357"/>
    <lineage>
        <taxon>Bacteria</taxon>
        <taxon>Pseudomonadati</taxon>
        <taxon>Pseudomonadota</taxon>
        <taxon>Betaproteobacteria</taxon>
        <taxon>Burkholderiales</taxon>
        <taxon>Oxalobacteraceae</taxon>
        <taxon>Telluria group</taxon>
        <taxon>Rugamonas</taxon>
    </lineage>
</organism>
<sequence length="1126" mass="117981">MTDDYRSDTSTTGLLTAGGSVTGNFETISDQDWFKISLQAGTTYLFKMTGAPDGGGTMYGYSHALLELVNQAGSTQIMQDVGLYGRAPLKQYTATVSGTYYLQASAPLVVGSYTLSATLPAADDYPAGITTNGVLGVGAPVHGAFEQANDVDWFKFHAEAGQHYKIAAKRDGDPGLAKVTVYDTSGNKVADNVHAEAFEPASGGDYYLALRASGVGAYTATVQVLTDDYSANDSAPGQLTAGSSASGVLQYSRDIDRFKLDMVEGQFYTIGLKKSTAPVFNNFMSLDLLGPAPAGGASATYAHADSSGTPLSITVKAAATGTYWVDVTGSLDNSPDPGAYTLTASASPDDYADNRDSATALAVGGVMSGTLQSGSDTDVVKLTLTAGITYAFAMPQNQAADVRVLFYGPDGSVIHDSKDSDASFGYTPVSSGAYYLWVGGRYDRGIYTPTDTRYTITTAQVGNDVSANADTTARLAADGSYHGTLSQSGGDRDWVELDMTAGTTYVINLDGQHYTKLSIKDATGKQLALSTPQTDGLPAKTLYYTPTASGSYYIEVAASYADAGQPYQLRMSSFVDDYGNDTAHAGKLAYGATVNGALEIANDVDVFKITLNADEAFSIAFNSPQLSGGSTQRANGPMLQIVDSAGKALLPFGGAEARQDSLQRFMSLGSGDYYVKVVNAGAAAAPASYTLTPTLEYPGDDIGSGLDYANTLAIGQLVASAIDRRFDVDTFKVHVNGSGVLSVDLGAAAGTVKLTVIDNKGSSVQPSQSTDYGSHTVISYAARAAGDYHLILTTPWEKPVPADYSLLATFASDDITAPLMKGASIANGATGVALHAKLTLTFNEAVAVGTGLALIDDHGVAVTAPGGAALFSASGNTLQLNPQVLLHPGTTYTLALPQGSVLDMVGNRYVEHACYNYHFTTVKPTETGSSGNDLLAGNATGKHIDGGAGIDTVYYDDSNGPLDITLKQGQATVSLHGADTGDTLTGVERLLFPDHALALDINGHGGQAYRLYQAAFNRAPDLDGLGYWIKTLDDGYSLDKVAGNFLISKEFKQQYGENLNDHDFLTNLYSNILHRAPDPDGFAYWMNTLHNGFDRAIVLSGFSESAENQAALLPLIGQGFPYTVTA</sequence>
<comment type="caution">
    <text evidence="4">The sequence shown here is derived from an EMBL/GenBank/DDBJ whole genome shotgun (WGS) entry which is preliminary data.</text>
</comment>
<keyword evidence="5" id="KW-1185">Reference proteome</keyword>
<dbReference type="SUPFAM" id="SSF51120">
    <property type="entry name" value="beta-Roll"/>
    <property type="match status" value="1"/>
</dbReference>
<dbReference type="AlphaFoldDB" id="A0A6A7N2N6"/>
<name>A0A6A7N2N6_9BURK</name>
<keyword evidence="1" id="KW-0732">Signal</keyword>
<feature type="domain" description="DUF4214" evidence="3">
    <location>
        <begin position="1042"/>
        <end position="1110"/>
    </location>
</feature>
<dbReference type="Gene3D" id="2.60.120.380">
    <property type="match status" value="7"/>
</dbReference>
<evidence type="ECO:0000259" key="2">
    <source>
        <dbReference type="Pfam" id="PF13205"/>
    </source>
</evidence>
<dbReference type="InterPro" id="IPR038255">
    <property type="entry name" value="PBS_linker_sf"/>
</dbReference>
<proteinExistence type="predicted"/>
<dbReference type="Gene3D" id="1.10.3130.20">
    <property type="entry name" value="Phycobilisome linker domain"/>
    <property type="match status" value="1"/>
</dbReference>
<dbReference type="EMBL" id="WHUG01000005">
    <property type="protein sequence ID" value="MQA39266.1"/>
    <property type="molecule type" value="Genomic_DNA"/>
</dbReference>
<protein>
    <submittedName>
        <fullName evidence="4">DUF4214 domain-containing protein</fullName>
    </submittedName>
</protein>
<evidence type="ECO:0000259" key="3">
    <source>
        <dbReference type="Pfam" id="PF13946"/>
    </source>
</evidence>
<dbReference type="InterPro" id="IPR025282">
    <property type="entry name" value="DUF4214"/>
</dbReference>
<dbReference type="RefSeq" id="WP_152838572.1">
    <property type="nucleotide sequence ID" value="NZ_WHUG01000005.1"/>
</dbReference>
<dbReference type="InterPro" id="IPR011049">
    <property type="entry name" value="Serralysin-like_metalloprot_C"/>
</dbReference>